<dbReference type="EMBL" id="LCFQ01000013">
    <property type="protein sequence ID" value="KKS97115.1"/>
    <property type="molecule type" value="Genomic_DNA"/>
</dbReference>
<sequence>MDKSNKFDVRHIADLAGLNLQKKDYSKFEKQLSLVVNYFEEIKKVNTDDVEPTSQTTGLTDVLRIDLIRPEDQLSVSESTSNTDKTHNNYFVVSLLLTKE</sequence>
<gene>
    <name evidence="1" type="ORF">UV74_C0013G0237</name>
</gene>
<reference evidence="1 2" key="1">
    <citation type="journal article" date="2015" name="Nature">
        <title>rRNA introns, odd ribosomes, and small enigmatic genomes across a large radiation of phyla.</title>
        <authorList>
            <person name="Brown C.T."/>
            <person name="Hug L.A."/>
            <person name="Thomas B.C."/>
            <person name="Sharon I."/>
            <person name="Castelle C.J."/>
            <person name="Singh A."/>
            <person name="Wilkins M.J."/>
            <person name="Williams K.H."/>
            <person name="Banfield J.F."/>
        </authorList>
    </citation>
    <scope>NUCLEOTIDE SEQUENCE [LARGE SCALE GENOMIC DNA]</scope>
</reference>
<organism evidence="1 2">
    <name type="scientific">Candidatus Woesebacteria bacterium GW2011_GWB1_43_14</name>
    <dbReference type="NCBI Taxonomy" id="1618578"/>
    <lineage>
        <taxon>Bacteria</taxon>
        <taxon>Candidatus Woeseibacteriota</taxon>
    </lineage>
</organism>
<accession>A0A0G1DGZ9</accession>
<evidence type="ECO:0000313" key="1">
    <source>
        <dbReference type="EMBL" id="KKS97115.1"/>
    </source>
</evidence>
<keyword evidence="1" id="KW-0808">Transferase</keyword>
<dbReference type="NCBIfam" id="TIGR00135">
    <property type="entry name" value="gatC"/>
    <property type="match status" value="1"/>
</dbReference>
<dbReference type="Pfam" id="PF02686">
    <property type="entry name" value="GatC"/>
    <property type="match status" value="1"/>
</dbReference>
<comment type="caution">
    <text evidence="1">The sequence shown here is derived from an EMBL/GenBank/DDBJ whole genome shotgun (WGS) entry which is preliminary data.</text>
</comment>
<proteinExistence type="predicted"/>
<dbReference type="STRING" id="1618578.UV74_C0013G0237"/>
<dbReference type="SUPFAM" id="SSF141000">
    <property type="entry name" value="Glu-tRNAGln amidotransferase C subunit"/>
    <property type="match status" value="1"/>
</dbReference>
<dbReference type="InterPro" id="IPR036113">
    <property type="entry name" value="Asp/Glu-ADT_sf_sub_c"/>
</dbReference>
<dbReference type="InterPro" id="IPR003837">
    <property type="entry name" value="GatC"/>
</dbReference>
<dbReference type="AlphaFoldDB" id="A0A0G1DGZ9"/>
<dbReference type="GO" id="GO:0016740">
    <property type="term" value="F:transferase activity"/>
    <property type="evidence" value="ECO:0007669"/>
    <property type="project" value="UniProtKB-KW"/>
</dbReference>
<dbReference type="GO" id="GO:0006450">
    <property type="term" value="P:regulation of translational fidelity"/>
    <property type="evidence" value="ECO:0007669"/>
    <property type="project" value="InterPro"/>
</dbReference>
<dbReference type="Gene3D" id="1.10.20.60">
    <property type="entry name" value="Glu-tRNAGln amidotransferase C subunit, N-terminal domain"/>
    <property type="match status" value="1"/>
</dbReference>
<protein>
    <submittedName>
        <fullName evidence="1">Aspartyl/glutamyl-tRNA(Asn/Gln) amidotransferase subunit C</fullName>
    </submittedName>
</protein>
<evidence type="ECO:0000313" key="2">
    <source>
        <dbReference type="Proteomes" id="UP000034090"/>
    </source>
</evidence>
<name>A0A0G1DGZ9_9BACT</name>
<dbReference type="Proteomes" id="UP000034090">
    <property type="component" value="Unassembled WGS sequence"/>
</dbReference>